<dbReference type="AlphaFoldDB" id="A0AA36IZ35"/>
<keyword evidence="1" id="KW-0812">Transmembrane</keyword>
<proteinExistence type="predicted"/>
<keyword evidence="1" id="KW-0472">Membrane</keyword>
<sequence>MELEELDQSHIVYLAASLSLEVAFLCRFAYVAYKHRKSIAEWLQSCRLSKIMSSHRSRRDRRIQEGISQHRLSVAQSMLNYLIIVMLTAITTVQLNLVLTRTLWLSLGQLWLVLALTVLLLLCKTFPLLQTWSLDVFYLVFCGLCVGYVSKELAPPSTYVRFSLVSLAFLRLPAVVFATRTPVVVAGNLATLLHAFWRVSNEDFTAPHDTALTGNFALRIELMCFTHLMGFFMIMGRIMRQKVELELERGNVATQLSAASSLLSLTCDAVIELDSDLRLTSHSAQLASVMLNSGTTSLEGQSFLSFMPPEEAHRAQELLTGDAASHATVTANVFHTRLWDCFSSKICTEVFQVRYNKMDGETYNLLGLREFTDVKSLAGKRASFSLEESESDQATGLPAPSGRKFGSIESVYSFQSVASSSVEESEPEPKMFLEVDAEGMMVHAASAPLTSLAGMALSEVFPSPHTALLFAQLKHSDASSRVLNFKDLPIACAMPCTRISGSMRATKNRYGHVHLLMAFAFAESDRIFSKTAL</sequence>
<evidence type="ECO:0000256" key="1">
    <source>
        <dbReference type="SAM" id="Phobius"/>
    </source>
</evidence>
<evidence type="ECO:0000313" key="3">
    <source>
        <dbReference type="Proteomes" id="UP001178507"/>
    </source>
</evidence>
<feature type="transmembrane region" description="Helical" evidence="1">
    <location>
        <begin position="103"/>
        <end position="123"/>
    </location>
</feature>
<dbReference type="Proteomes" id="UP001178507">
    <property type="component" value="Unassembled WGS sequence"/>
</dbReference>
<feature type="transmembrane region" description="Helical" evidence="1">
    <location>
        <begin position="183"/>
        <end position="200"/>
    </location>
</feature>
<reference evidence="2" key="1">
    <citation type="submission" date="2023-08" db="EMBL/GenBank/DDBJ databases">
        <authorList>
            <person name="Chen Y."/>
            <person name="Shah S."/>
            <person name="Dougan E. K."/>
            <person name="Thang M."/>
            <person name="Chan C."/>
        </authorList>
    </citation>
    <scope>NUCLEOTIDE SEQUENCE</scope>
</reference>
<feature type="transmembrane region" description="Helical" evidence="1">
    <location>
        <begin position="132"/>
        <end position="150"/>
    </location>
</feature>
<gene>
    <name evidence="2" type="ORF">EVOR1521_LOCUS20509</name>
</gene>
<accession>A0AA36IZ35</accession>
<protein>
    <recommendedName>
        <fullName evidence="4">PAS domain-containing protein</fullName>
    </recommendedName>
</protein>
<evidence type="ECO:0008006" key="4">
    <source>
        <dbReference type="Google" id="ProtNLM"/>
    </source>
</evidence>
<name>A0AA36IZ35_9DINO</name>
<keyword evidence="3" id="KW-1185">Reference proteome</keyword>
<comment type="caution">
    <text evidence="2">The sequence shown here is derived from an EMBL/GenBank/DDBJ whole genome shotgun (WGS) entry which is preliminary data.</text>
</comment>
<keyword evidence="1" id="KW-1133">Transmembrane helix</keyword>
<feature type="transmembrane region" description="Helical" evidence="1">
    <location>
        <begin position="220"/>
        <end position="239"/>
    </location>
</feature>
<dbReference type="EMBL" id="CAUJNA010003223">
    <property type="protein sequence ID" value="CAJ1396251.1"/>
    <property type="molecule type" value="Genomic_DNA"/>
</dbReference>
<feature type="transmembrane region" description="Helical" evidence="1">
    <location>
        <begin position="78"/>
        <end position="97"/>
    </location>
</feature>
<evidence type="ECO:0000313" key="2">
    <source>
        <dbReference type="EMBL" id="CAJ1396251.1"/>
    </source>
</evidence>
<organism evidence="2 3">
    <name type="scientific">Effrenium voratum</name>
    <dbReference type="NCBI Taxonomy" id="2562239"/>
    <lineage>
        <taxon>Eukaryota</taxon>
        <taxon>Sar</taxon>
        <taxon>Alveolata</taxon>
        <taxon>Dinophyceae</taxon>
        <taxon>Suessiales</taxon>
        <taxon>Symbiodiniaceae</taxon>
        <taxon>Effrenium</taxon>
    </lineage>
</organism>
<feature type="transmembrane region" description="Helical" evidence="1">
    <location>
        <begin position="12"/>
        <end position="33"/>
    </location>
</feature>